<sequence length="215" mass="24547">MLLALKIIGGLILLVILLIFVIMVTTLKVRVHIIYTQSHREVNIKFSIWKNLVQFKYNMPLEDEKVEVRFDKLTKIRRKYSVKEQLDLLINTYSQTHTSIKRFLKDVKISYVNVHLSIGTSNPALTGISSGILYGLVGLVENLLEQFTTVLSKPIFVLSPNFNHKAIECESIIRFSVSLRKLCLIGLKIGRAVLMSRKVQKGKKKINIHIKEASS</sequence>
<dbReference type="Pfam" id="PF11167">
    <property type="entry name" value="DUF2953"/>
    <property type="match status" value="1"/>
</dbReference>
<keyword evidence="1" id="KW-1133">Transmembrane helix</keyword>
<keyword evidence="1" id="KW-0812">Transmembrane</keyword>
<keyword evidence="1" id="KW-0472">Membrane</keyword>
<evidence type="ECO:0000313" key="2">
    <source>
        <dbReference type="EMBL" id="MBP0727295.1"/>
    </source>
</evidence>
<dbReference type="InterPro" id="IPR021338">
    <property type="entry name" value="DUF2953"/>
</dbReference>
<dbReference type="EMBL" id="JAGIYQ010000022">
    <property type="protein sequence ID" value="MBP0727295.1"/>
    <property type="molecule type" value="Genomic_DNA"/>
</dbReference>
<feature type="transmembrane region" description="Helical" evidence="1">
    <location>
        <begin position="6"/>
        <end position="27"/>
    </location>
</feature>
<dbReference type="RefSeq" id="WP_209407633.1">
    <property type="nucleotide sequence ID" value="NZ_JAGIYQ010000022.1"/>
</dbReference>
<gene>
    <name evidence="2" type="ORF">J5Y03_19285</name>
</gene>
<comment type="caution">
    <text evidence="2">The sequence shown here is derived from an EMBL/GenBank/DDBJ whole genome shotgun (WGS) entry which is preliminary data.</text>
</comment>
<dbReference type="Proteomes" id="UP000682134">
    <property type="component" value="Unassembled WGS sequence"/>
</dbReference>
<organism evidence="2 3">
    <name type="scientific">Gottfriedia endophytica</name>
    <dbReference type="NCBI Taxonomy" id="2820819"/>
    <lineage>
        <taxon>Bacteria</taxon>
        <taxon>Bacillati</taxon>
        <taxon>Bacillota</taxon>
        <taxon>Bacilli</taxon>
        <taxon>Bacillales</taxon>
        <taxon>Bacillaceae</taxon>
        <taxon>Gottfriedia</taxon>
    </lineage>
</organism>
<proteinExistence type="predicted"/>
<evidence type="ECO:0000256" key="1">
    <source>
        <dbReference type="SAM" id="Phobius"/>
    </source>
</evidence>
<evidence type="ECO:0000313" key="3">
    <source>
        <dbReference type="Proteomes" id="UP000682134"/>
    </source>
</evidence>
<reference evidence="2" key="1">
    <citation type="submission" date="2021-04" db="EMBL/GenBank/DDBJ databases">
        <title>Genome seq and assembly of Bacillus sp.</title>
        <authorList>
            <person name="Chhetri G."/>
        </authorList>
    </citation>
    <scope>NUCLEOTIDE SEQUENCE</scope>
    <source>
        <strain evidence="2">RG28</strain>
    </source>
</reference>
<protein>
    <submittedName>
        <fullName evidence="2">DUF2953 domain-containing protein</fullName>
    </submittedName>
</protein>
<keyword evidence="3" id="KW-1185">Reference proteome</keyword>
<dbReference type="AlphaFoldDB" id="A0A940SKP1"/>
<name>A0A940SKP1_9BACI</name>
<accession>A0A940SKP1</accession>